<dbReference type="GO" id="GO:0005524">
    <property type="term" value="F:ATP binding"/>
    <property type="evidence" value="ECO:0007669"/>
    <property type="project" value="UniProtKB-KW"/>
</dbReference>
<evidence type="ECO:0000256" key="9">
    <source>
        <dbReference type="ARBA" id="ARBA00022840"/>
    </source>
</evidence>
<keyword evidence="8" id="KW-0418">Kinase</keyword>
<sequence length="390" mass="44310">MRISRSSGKKLRKRRLLPSGFRRCAEWGIVLFHKRSSSLIFQLTAVHTLIIAVLLSISSYFIYATACSLVDQLPAEGEQSGAVFREQLAGVLWFVVPAVIVAGAYFHYFFTKKMTRPLKQLGASLNELKAGRYDQLEATAAFYEIEQLSSHINELRDRLRENEETRARMMNDMAHELRTPLSNVSGYLEAMRDGVISGEPKLYHSLHEESQRLIDMVEQMQEMSRWNEQTAALLEEKEQLDPGKLLEETAELYRLKFEKRGIHFHAAAAPGTSFVHKKGMQQAFMNLLENAYQHYEGAGAVEVEGESVSNGYEIRVTSPGPELTEEDRKWMFERFYRADASRNRTTGGSGLGLAIVKNIIEKQHAGNVDVLSDGTRHSFRLFLPDSTDQR</sequence>
<dbReference type="PRINTS" id="PR00344">
    <property type="entry name" value="BCTRLSENSOR"/>
</dbReference>
<dbReference type="SUPFAM" id="SSF47384">
    <property type="entry name" value="Homodimeric domain of signal transducing histidine kinase"/>
    <property type="match status" value="1"/>
</dbReference>
<keyword evidence="10" id="KW-0902">Two-component regulatory system</keyword>
<keyword evidence="9" id="KW-0067">ATP-binding</keyword>
<dbReference type="PROSITE" id="PS50885">
    <property type="entry name" value="HAMP"/>
    <property type="match status" value="1"/>
</dbReference>
<evidence type="ECO:0000259" key="15">
    <source>
        <dbReference type="PROSITE" id="PS50885"/>
    </source>
</evidence>
<organism evidence="16 17">
    <name type="scientific">Alkalicoccus urumqiensis</name>
    <name type="common">Bacillus urumqiensis</name>
    <dbReference type="NCBI Taxonomy" id="1548213"/>
    <lineage>
        <taxon>Bacteria</taxon>
        <taxon>Bacillati</taxon>
        <taxon>Bacillota</taxon>
        <taxon>Bacilli</taxon>
        <taxon>Bacillales</taxon>
        <taxon>Bacillaceae</taxon>
        <taxon>Alkalicoccus</taxon>
    </lineage>
</organism>
<feature type="coiled-coil region" evidence="12">
    <location>
        <begin position="145"/>
        <end position="172"/>
    </location>
</feature>
<evidence type="ECO:0000259" key="14">
    <source>
        <dbReference type="PROSITE" id="PS50109"/>
    </source>
</evidence>
<feature type="transmembrane region" description="Helical" evidence="13">
    <location>
        <begin position="91"/>
        <end position="110"/>
    </location>
</feature>
<dbReference type="InterPro" id="IPR003594">
    <property type="entry name" value="HATPase_dom"/>
</dbReference>
<dbReference type="Gene3D" id="6.10.340.10">
    <property type="match status" value="1"/>
</dbReference>
<keyword evidence="11 13" id="KW-0472">Membrane</keyword>
<dbReference type="SMART" id="SM00387">
    <property type="entry name" value="HATPase_c"/>
    <property type="match status" value="1"/>
</dbReference>
<dbReference type="AlphaFoldDB" id="A0A2P6MLM2"/>
<protein>
    <recommendedName>
        <fullName evidence="3">histidine kinase</fullName>
        <ecNumber evidence="3">2.7.13.3</ecNumber>
    </recommendedName>
</protein>
<evidence type="ECO:0000256" key="7">
    <source>
        <dbReference type="ARBA" id="ARBA00022741"/>
    </source>
</evidence>
<feature type="domain" description="HAMP" evidence="15">
    <location>
        <begin position="112"/>
        <end position="164"/>
    </location>
</feature>
<evidence type="ECO:0000256" key="6">
    <source>
        <dbReference type="ARBA" id="ARBA00022679"/>
    </source>
</evidence>
<dbReference type="InterPro" id="IPR004358">
    <property type="entry name" value="Sig_transdc_His_kin-like_C"/>
</dbReference>
<evidence type="ECO:0000313" key="16">
    <source>
        <dbReference type="EMBL" id="PRO67184.1"/>
    </source>
</evidence>
<evidence type="ECO:0000256" key="10">
    <source>
        <dbReference type="ARBA" id="ARBA00023012"/>
    </source>
</evidence>
<dbReference type="InterPro" id="IPR036890">
    <property type="entry name" value="HATPase_C_sf"/>
</dbReference>
<name>A0A2P6MLM2_ALKUR</name>
<dbReference type="InterPro" id="IPR003660">
    <property type="entry name" value="HAMP_dom"/>
</dbReference>
<gene>
    <name evidence="16" type="ORF">C6I21_01085</name>
</gene>
<dbReference type="InterPro" id="IPR003661">
    <property type="entry name" value="HisK_dim/P_dom"/>
</dbReference>
<keyword evidence="7" id="KW-0547">Nucleotide-binding</keyword>
<evidence type="ECO:0000256" key="12">
    <source>
        <dbReference type="SAM" id="Coils"/>
    </source>
</evidence>
<evidence type="ECO:0000256" key="5">
    <source>
        <dbReference type="ARBA" id="ARBA00022553"/>
    </source>
</evidence>
<evidence type="ECO:0000256" key="8">
    <source>
        <dbReference type="ARBA" id="ARBA00022777"/>
    </source>
</evidence>
<keyword evidence="5" id="KW-0597">Phosphoprotein</keyword>
<dbReference type="Gene3D" id="3.30.565.10">
    <property type="entry name" value="Histidine kinase-like ATPase, C-terminal domain"/>
    <property type="match status" value="1"/>
</dbReference>
<dbReference type="Gene3D" id="1.10.287.130">
    <property type="match status" value="1"/>
</dbReference>
<dbReference type="GO" id="GO:0004721">
    <property type="term" value="F:phosphoprotein phosphatase activity"/>
    <property type="evidence" value="ECO:0007669"/>
    <property type="project" value="TreeGrafter"/>
</dbReference>
<feature type="domain" description="Histidine kinase" evidence="14">
    <location>
        <begin position="172"/>
        <end position="387"/>
    </location>
</feature>
<evidence type="ECO:0000256" key="2">
    <source>
        <dbReference type="ARBA" id="ARBA00004651"/>
    </source>
</evidence>
<dbReference type="Pfam" id="PF00512">
    <property type="entry name" value="HisKA"/>
    <property type="match status" value="1"/>
</dbReference>
<evidence type="ECO:0000256" key="1">
    <source>
        <dbReference type="ARBA" id="ARBA00000085"/>
    </source>
</evidence>
<dbReference type="CDD" id="cd06225">
    <property type="entry name" value="HAMP"/>
    <property type="match status" value="1"/>
</dbReference>
<dbReference type="PROSITE" id="PS50109">
    <property type="entry name" value="HIS_KIN"/>
    <property type="match status" value="1"/>
</dbReference>
<dbReference type="PANTHER" id="PTHR45453:SF1">
    <property type="entry name" value="PHOSPHATE REGULON SENSOR PROTEIN PHOR"/>
    <property type="match status" value="1"/>
</dbReference>
<dbReference type="GO" id="GO:0016036">
    <property type="term" value="P:cellular response to phosphate starvation"/>
    <property type="evidence" value="ECO:0007669"/>
    <property type="project" value="TreeGrafter"/>
</dbReference>
<feature type="transmembrane region" description="Helical" evidence="13">
    <location>
        <begin position="39"/>
        <end position="63"/>
    </location>
</feature>
<keyword evidence="12" id="KW-0175">Coiled coil</keyword>
<evidence type="ECO:0000256" key="4">
    <source>
        <dbReference type="ARBA" id="ARBA00022475"/>
    </source>
</evidence>
<dbReference type="PANTHER" id="PTHR45453">
    <property type="entry name" value="PHOSPHATE REGULON SENSOR PROTEIN PHOR"/>
    <property type="match status" value="1"/>
</dbReference>
<keyword evidence="13" id="KW-1133">Transmembrane helix</keyword>
<evidence type="ECO:0000256" key="3">
    <source>
        <dbReference type="ARBA" id="ARBA00012438"/>
    </source>
</evidence>
<dbReference type="CDD" id="cd00082">
    <property type="entry name" value="HisKA"/>
    <property type="match status" value="1"/>
</dbReference>
<dbReference type="EC" id="2.7.13.3" evidence="3"/>
<dbReference type="Pfam" id="PF02518">
    <property type="entry name" value="HATPase_c"/>
    <property type="match status" value="1"/>
</dbReference>
<dbReference type="EMBL" id="PVNS01000001">
    <property type="protein sequence ID" value="PRO67184.1"/>
    <property type="molecule type" value="Genomic_DNA"/>
</dbReference>
<keyword evidence="17" id="KW-1185">Reference proteome</keyword>
<comment type="catalytic activity">
    <reaction evidence="1">
        <text>ATP + protein L-histidine = ADP + protein N-phospho-L-histidine.</text>
        <dbReference type="EC" id="2.7.13.3"/>
    </reaction>
</comment>
<dbReference type="SMART" id="SM00388">
    <property type="entry name" value="HisKA"/>
    <property type="match status" value="1"/>
</dbReference>
<evidence type="ECO:0000256" key="13">
    <source>
        <dbReference type="SAM" id="Phobius"/>
    </source>
</evidence>
<dbReference type="InterPro" id="IPR005467">
    <property type="entry name" value="His_kinase_dom"/>
</dbReference>
<dbReference type="GO" id="GO:0005886">
    <property type="term" value="C:plasma membrane"/>
    <property type="evidence" value="ECO:0007669"/>
    <property type="project" value="UniProtKB-SubCell"/>
</dbReference>
<dbReference type="Pfam" id="PF00672">
    <property type="entry name" value="HAMP"/>
    <property type="match status" value="1"/>
</dbReference>
<dbReference type="InterPro" id="IPR036097">
    <property type="entry name" value="HisK_dim/P_sf"/>
</dbReference>
<keyword evidence="13" id="KW-0812">Transmembrane</keyword>
<dbReference type="GO" id="GO:0000155">
    <property type="term" value="F:phosphorelay sensor kinase activity"/>
    <property type="evidence" value="ECO:0007669"/>
    <property type="project" value="InterPro"/>
</dbReference>
<comment type="subcellular location">
    <subcellularLocation>
        <location evidence="2">Cell membrane</location>
        <topology evidence="2">Multi-pass membrane protein</topology>
    </subcellularLocation>
</comment>
<keyword evidence="4" id="KW-1003">Cell membrane</keyword>
<evidence type="ECO:0000313" key="17">
    <source>
        <dbReference type="Proteomes" id="UP000243650"/>
    </source>
</evidence>
<dbReference type="CDD" id="cd00075">
    <property type="entry name" value="HATPase"/>
    <property type="match status" value="1"/>
</dbReference>
<comment type="caution">
    <text evidence="16">The sequence shown here is derived from an EMBL/GenBank/DDBJ whole genome shotgun (WGS) entry which is preliminary data.</text>
</comment>
<keyword evidence="6" id="KW-0808">Transferase</keyword>
<proteinExistence type="predicted"/>
<reference evidence="16 17" key="1">
    <citation type="submission" date="2018-03" db="EMBL/GenBank/DDBJ databases">
        <title>Bacillus urumqiensis sp. nov., a moderately haloalkaliphilic bacterium isolated from a salt lake.</title>
        <authorList>
            <person name="Zhao B."/>
            <person name="Liao Z."/>
        </authorList>
    </citation>
    <scope>NUCLEOTIDE SEQUENCE [LARGE SCALE GENOMIC DNA]</scope>
    <source>
        <strain evidence="16 17">BZ-SZ-XJ18</strain>
    </source>
</reference>
<dbReference type="SUPFAM" id="SSF55874">
    <property type="entry name" value="ATPase domain of HSP90 chaperone/DNA topoisomerase II/histidine kinase"/>
    <property type="match status" value="1"/>
</dbReference>
<accession>A0A2P6MLM2</accession>
<dbReference type="Proteomes" id="UP000243650">
    <property type="component" value="Unassembled WGS sequence"/>
</dbReference>
<dbReference type="InterPro" id="IPR050351">
    <property type="entry name" value="BphY/WalK/GraS-like"/>
</dbReference>
<evidence type="ECO:0000256" key="11">
    <source>
        <dbReference type="ARBA" id="ARBA00023136"/>
    </source>
</evidence>
<dbReference type="OrthoDB" id="335833at2"/>